<organism evidence="1 2">
    <name type="scientific">Leptolyngbya subtilissima DQ-A4</name>
    <dbReference type="NCBI Taxonomy" id="2933933"/>
    <lineage>
        <taxon>Bacteria</taxon>
        <taxon>Bacillati</taxon>
        <taxon>Cyanobacteriota</taxon>
        <taxon>Cyanophyceae</taxon>
        <taxon>Leptolyngbyales</taxon>
        <taxon>Leptolyngbyaceae</taxon>
        <taxon>Leptolyngbya group</taxon>
        <taxon>Leptolyngbya</taxon>
    </lineage>
</organism>
<name>A0ABV0K1Z4_9CYAN</name>
<dbReference type="InterPro" id="IPR036388">
    <property type="entry name" value="WH-like_DNA-bd_sf"/>
</dbReference>
<dbReference type="Proteomes" id="UP001482513">
    <property type="component" value="Unassembled WGS sequence"/>
</dbReference>
<dbReference type="RefSeq" id="WP_190696195.1">
    <property type="nucleotide sequence ID" value="NZ_JAMPKX010000002.1"/>
</dbReference>
<evidence type="ECO:0000313" key="2">
    <source>
        <dbReference type="Proteomes" id="UP001482513"/>
    </source>
</evidence>
<protein>
    <submittedName>
        <fullName evidence="1">Sigma-70 family RNA polymerase sigma factor</fullName>
    </submittedName>
</protein>
<dbReference type="InterPro" id="IPR013324">
    <property type="entry name" value="RNA_pol_sigma_r3/r4-like"/>
</dbReference>
<proteinExistence type="predicted"/>
<dbReference type="Gene3D" id="1.10.10.10">
    <property type="entry name" value="Winged helix-like DNA-binding domain superfamily/Winged helix DNA-binding domain"/>
    <property type="match status" value="1"/>
</dbReference>
<dbReference type="EMBL" id="JAMPKX010000002">
    <property type="protein sequence ID" value="MEP0946516.1"/>
    <property type="molecule type" value="Genomic_DNA"/>
</dbReference>
<evidence type="ECO:0000313" key="1">
    <source>
        <dbReference type="EMBL" id="MEP0946516.1"/>
    </source>
</evidence>
<dbReference type="InterPro" id="IPR014284">
    <property type="entry name" value="RNA_pol_sigma-70_dom"/>
</dbReference>
<dbReference type="NCBIfam" id="TIGR02937">
    <property type="entry name" value="sigma70-ECF"/>
    <property type="match status" value="1"/>
</dbReference>
<gene>
    <name evidence="1" type="ORF">NC992_06505</name>
</gene>
<keyword evidence="2" id="KW-1185">Reference proteome</keyword>
<dbReference type="SUPFAM" id="SSF88659">
    <property type="entry name" value="Sigma3 and sigma4 domains of RNA polymerase sigma factors"/>
    <property type="match status" value="1"/>
</dbReference>
<sequence>MTNATNTPPKQPANHGPSYDLVQEFVTAVSYLLMPDEFKGTALYKFLIRFARQWHIANIDLDDVVIEGIKRGVEYILKHDQPIKKPEVWLRQVCLNILRGKVDTTIKDERKVAMATQLAQHPKNPLMESELIEQLEYLEVALNRLSKDDQELIRMKFLYRKTYEQIRQHYKYMAASEDVVVPSAQALRKRESRALERLRKVFLELYEGGASKFY</sequence>
<reference evidence="1 2" key="1">
    <citation type="submission" date="2022-04" db="EMBL/GenBank/DDBJ databases">
        <title>Positive selection, recombination, and allopatry shape intraspecific diversity of widespread and dominant cyanobacteria.</title>
        <authorList>
            <person name="Wei J."/>
            <person name="Shu W."/>
            <person name="Hu C."/>
        </authorList>
    </citation>
    <scope>NUCLEOTIDE SEQUENCE [LARGE SCALE GENOMIC DNA]</scope>
    <source>
        <strain evidence="1 2">DQ-A4</strain>
    </source>
</reference>
<comment type="caution">
    <text evidence="1">The sequence shown here is derived from an EMBL/GenBank/DDBJ whole genome shotgun (WGS) entry which is preliminary data.</text>
</comment>
<accession>A0ABV0K1Z4</accession>